<organism evidence="1 2">
    <name type="scientific">Melastoma candidum</name>
    <dbReference type="NCBI Taxonomy" id="119954"/>
    <lineage>
        <taxon>Eukaryota</taxon>
        <taxon>Viridiplantae</taxon>
        <taxon>Streptophyta</taxon>
        <taxon>Embryophyta</taxon>
        <taxon>Tracheophyta</taxon>
        <taxon>Spermatophyta</taxon>
        <taxon>Magnoliopsida</taxon>
        <taxon>eudicotyledons</taxon>
        <taxon>Gunneridae</taxon>
        <taxon>Pentapetalae</taxon>
        <taxon>rosids</taxon>
        <taxon>malvids</taxon>
        <taxon>Myrtales</taxon>
        <taxon>Melastomataceae</taxon>
        <taxon>Melastomatoideae</taxon>
        <taxon>Melastomateae</taxon>
        <taxon>Melastoma</taxon>
    </lineage>
</organism>
<dbReference type="Proteomes" id="UP001057402">
    <property type="component" value="Chromosome 11"/>
</dbReference>
<sequence>MKSTELQSPTSSSVSRRRSWPWPYYCHHRPPTHSFRFHPLDTISPASSMADSSPPSPLTSLVDPDVQDVSLESVIRSAHSDRLFFNPGITGSSILDDGSSPRPRHLRHPTEQSLVDGSDDDVETATPSPYNDSVFLYVDSWDPLLDFHESMTEMVKAQDIKTWDGLVELLWWYLKVNDEANHSYIYGAFIDLSFSQAVFTVNSAELNSISSSREFSIQTLPDGGPPCVHHFSPTSPLSINISSSSEASSSLSMNRVSGLGIDDLDREHCSIISSDSNDTI</sequence>
<dbReference type="EMBL" id="CM042890">
    <property type="protein sequence ID" value="KAI4310589.1"/>
    <property type="molecule type" value="Genomic_DNA"/>
</dbReference>
<gene>
    <name evidence="1" type="ORF">MLD38_035558</name>
</gene>
<evidence type="ECO:0000313" key="1">
    <source>
        <dbReference type="EMBL" id="KAI4310589.1"/>
    </source>
</evidence>
<accession>A0ACB9LHH4</accession>
<comment type="caution">
    <text evidence="1">The sequence shown here is derived from an EMBL/GenBank/DDBJ whole genome shotgun (WGS) entry which is preliminary data.</text>
</comment>
<evidence type="ECO:0000313" key="2">
    <source>
        <dbReference type="Proteomes" id="UP001057402"/>
    </source>
</evidence>
<protein>
    <submittedName>
        <fullName evidence="1">Uncharacterized protein</fullName>
    </submittedName>
</protein>
<keyword evidence="2" id="KW-1185">Reference proteome</keyword>
<name>A0ACB9LHH4_9MYRT</name>
<proteinExistence type="predicted"/>
<reference evidence="2" key="1">
    <citation type="journal article" date="2023" name="Front. Plant Sci.">
        <title>Chromosomal-level genome assembly of Melastoma candidum provides insights into trichome evolution.</title>
        <authorList>
            <person name="Zhong Y."/>
            <person name="Wu W."/>
            <person name="Sun C."/>
            <person name="Zou P."/>
            <person name="Liu Y."/>
            <person name="Dai S."/>
            <person name="Zhou R."/>
        </authorList>
    </citation>
    <scope>NUCLEOTIDE SEQUENCE [LARGE SCALE GENOMIC DNA]</scope>
</reference>